<feature type="non-terminal residue" evidence="2">
    <location>
        <position position="230"/>
    </location>
</feature>
<dbReference type="Proteomes" id="UP000001568">
    <property type="component" value="Chromosome 5"/>
</dbReference>
<dbReference type="PANTHER" id="PTHR14209:SF19">
    <property type="entry name" value="ISOAMYL ACETATE-HYDROLYZING ESTERASE 1 HOMOLOG"/>
    <property type="match status" value="1"/>
</dbReference>
<dbReference type="KEGG" id="olu:OSTLU_7211"/>
<dbReference type="OrthoDB" id="671439at2759"/>
<sequence length="230" mass="25567">RESVVLFGDSLTERSFEDGGFGARVQHEFRRFADVRCRGYSGYNTEHALCLLDEVFPLNEDVDDDGAFATYKRAPVLVTILFGSNDACAKNSSAGDVQHVPLPRYEQNLKTIVERVRRMQPSPRILFITPPPVDDEAWLRDCATRAAQPGLGFGSLLNDTAPNRTNAGVKPYAEAMKRVARFYDIPVVDLHAALEFSNGEVDETQFCDGLHFSEAGQRQVASLVIDALRQ</sequence>
<dbReference type="Pfam" id="PF13472">
    <property type="entry name" value="Lipase_GDSL_2"/>
    <property type="match status" value="1"/>
</dbReference>
<evidence type="ECO:0000259" key="1">
    <source>
        <dbReference type="Pfam" id="PF13472"/>
    </source>
</evidence>
<gene>
    <name evidence="2" type="ORF">OSTLU_7211</name>
</gene>
<dbReference type="STRING" id="436017.A4RWW2"/>
<dbReference type="HOGENOM" id="CLU_051989_0_2_1"/>
<feature type="non-terminal residue" evidence="2">
    <location>
        <position position="1"/>
    </location>
</feature>
<protein>
    <recommendedName>
        <fullName evidence="1">SGNH hydrolase-type esterase domain-containing protein</fullName>
    </recommendedName>
</protein>
<dbReference type="InterPro" id="IPR045136">
    <property type="entry name" value="Iah1-like"/>
</dbReference>
<dbReference type="InterPro" id="IPR036514">
    <property type="entry name" value="SGNH_hydro_sf"/>
</dbReference>
<dbReference type="CDD" id="cd01838">
    <property type="entry name" value="Isoamyl_acetate_hydrolase_like"/>
    <property type="match status" value="1"/>
</dbReference>
<organism evidence="2 3">
    <name type="scientific">Ostreococcus lucimarinus (strain CCE9901)</name>
    <dbReference type="NCBI Taxonomy" id="436017"/>
    <lineage>
        <taxon>Eukaryota</taxon>
        <taxon>Viridiplantae</taxon>
        <taxon>Chlorophyta</taxon>
        <taxon>Mamiellophyceae</taxon>
        <taxon>Mamiellales</taxon>
        <taxon>Bathycoccaceae</taxon>
        <taxon>Ostreococcus</taxon>
    </lineage>
</organism>
<evidence type="ECO:0000313" key="2">
    <source>
        <dbReference type="EMBL" id="ABO96186.1"/>
    </source>
</evidence>
<feature type="domain" description="SGNH hydrolase-type esterase" evidence="1">
    <location>
        <begin position="6"/>
        <end position="218"/>
    </location>
</feature>
<dbReference type="Gene3D" id="3.40.50.1110">
    <property type="entry name" value="SGNH hydrolase"/>
    <property type="match status" value="1"/>
</dbReference>
<dbReference type="eggNOG" id="KOG3035">
    <property type="taxonomic scope" value="Eukaryota"/>
</dbReference>
<dbReference type="SUPFAM" id="SSF52266">
    <property type="entry name" value="SGNH hydrolase"/>
    <property type="match status" value="1"/>
</dbReference>
<dbReference type="GeneID" id="5002155"/>
<dbReference type="OMA" id="DSHTQKG"/>
<dbReference type="RefSeq" id="XP_001417893.1">
    <property type="nucleotide sequence ID" value="XM_001417856.1"/>
</dbReference>
<dbReference type="Gramene" id="ABO96186">
    <property type="protein sequence ID" value="ABO96186"/>
    <property type="gene ID" value="OSTLU_7211"/>
</dbReference>
<dbReference type="PANTHER" id="PTHR14209">
    <property type="entry name" value="ISOAMYL ACETATE-HYDROLYZING ESTERASE 1"/>
    <property type="match status" value="1"/>
</dbReference>
<name>A4RWW2_OSTLU</name>
<keyword evidence="3" id="KW-1185">Reference proteome</keyword>
<proteinExistence type="predicted"/>
<dbReference type="EMBL" id="CP000585">
    <property type="protein sequence ID" value="ABO96186.1"/>
    <property type="molecule type" value="Genomic_DNA"/>
</dbReference>
<accession>A4RWW2</accession>
<dbReference type="AlphaFoldDB" id="A4RWW2"/>
<reference evidence="2 3" key="1">
    <citation type="journal article" date="2007" name="Proc. Natl. Acad. Sci. U.S.A.">
        <title>The tiny eukaryote Ostreococcus provides genomic insights into the paradox of plankton speciation.</title>
        <authorList>
            <person name="Palenik B."/>
            <person name="Grimwood J."/>
            <person name="Aerts A."/>
            <person name="Rouze P."/>
            <person name="Salamov A."/>
            <person name="Putnam N."/>
            <person name="Dupont C."/>
            <person name="Jorgensen R."/>
            <person name="Derelle E."/>
            <person name="Rombauts S."/>
            <person name="Zhou K."/>
            <person name="Otillar R."/>
            <person name="Merchant S.S."/>
            <person name="Podell S."/>
            <person name="Gaasterland T."/>
            <person name="Napoli C."/>
            <person name="Gendler K."/>
            <person name="Manuell A."/>
            <person name="Tai V."/>
            <person name="Vallon O."/>
            <person name="Piganeau G."/>
            <person name="Jancek S."/>
            <person name="Heijde M."/>
            <person name="Jabbari K."/>
            <person name="Bowler C."/>
            <person name="Lohr M."/>
            <person name="Robbens S."/>
            <person name="Werner G."/>
            <person name="Dubchak I."/>
            <person name="Pazour G.J."/>
            <person name="Ren Q."/>
            <person name="Paulsen I."/>
            <person name="Delwiche C."/>
            <person name="Schmutz J."/>
            <person name="Rokhsar D."/>
            <person name="Van de Peer Y."/>
            <person name="Moreau H."/>
            <person name="Grigoriev I.V."/>
        </authorList>
    </citation>
    <scope>NUCLEOTIDE SEQUENCE [LARGE SCALE GENOMIC DNA]</scope>
    <source>
        <strain evidence="2 3">CCE9901</strain>
    </source>
</reference>
<evidence type="ECO:0000313" key="3">
    <source>
        <dbReference type="Proteomes" id="UP000001568"/>
    </source>
</evidence>
<dbReference type="InterPro" id="IPR013830">
    <property type="entry name" value="SGNH_hydro"/>
</dbReference>